<evidence type="ECO:0000256" key="1">
    <source>
        <dbReference type="SAM" id="Phobius"/>
    </source>
</evidence>
<proteinExistence type="predicted"/>
<name>A0A1W1CD32_9ZZZZ</name>
<protein>
    <recommendedName>
        <fullName evidence="3">Lipoprotein</fullName>
    </recommendedName>
</protein>
<evidence type="ECO:0008006" key="3">
    <source>
        <dbReference type="Google" id="ProtNLM"/>
    </source>
</evidence>
<dbReference type="PROSITE" id="PS51257">
    <property type="entry name" value="PROKAR_LIPOPROTEIN"/>
    <property type="match status" value="1"/>
</dbReference>
<keyword evidence="1" id="KW-1133">Transmembrane helix</keyword>
<accession>A0A1W1CD32</accession>
<dbReference type="AlphaFoldDB" id="A0A1W1CD32"/>
<sequence>MFKSKFYYLFIYIILVGVFFGCSFKNEKEMQKSFDKHLISQKKLQKSEKIKISQNGETKIAVTATYLNGLNSLKDKDGKVKEKFIVGIYQSNDAFTNGLNNNEQNLTLHIVDSKTDKELTNEEEKVRRAGYDSLPITIIKIDSNSKLLQNIPLVNSWSKYYFIEFPHTDNKQFSVIFQNSQFALGRKYSLNFAKNKKYLYFTEEEKREYTILK</sequence>
<feature type="transmembrane region" description="Helical" evidence="1">
    <location>
        <begin position="6"/>
        <end position="24"/>
    </location>
</feature>
<gene>
    <name evidence="2" type="ORF">MNB_SV-9-1325</name>
</gene>
<evidence type="ECO:0000313" key="2">
    <source>
        <dbReference type="EMBL" id="SFV63625.1"/>
    </source>
</evidence>
<organism evidence="2">
    <name type="scientific">hydrothermal vent metagenome</name>
    <dbReference type="NCBI Taxonomy" id="652676"/>
    <lineage>
        <taxon>unclassified sequences</taxon>
        <taxon>metagenomes</taxon>
        <taxon>ecological metagenomes</taxon>
    </lineage>
</organism>
<keyword evidence="1" id="KW-0812">Transmembrane</keyword>
<keyword evidence="1" id="KW-0472">Membrane</keyword>
<dbReference type="EMBL" id="FPHG01000062">
    <property type="protein sequence ID" value="SFV63625.1"/>
    <property type="molecule type" value="Genomic_DNA"/>
</dbReference>
<reference evidence="2" key="1">
    <citation type="submission" date="2016-10" db="EMBL/GenBank/DDBJ databases">
        <authorList>
            <person name="de Groot N.N."/>
        </authorList>
    </citation>
    <scope>NUCLEOTIDE SEQUENCE</scope>
</reference>